<protein>
    <submittedName>
        <fullName evidence="2">WGxxGxxG-CTERM domain-containing protein</fullName>
    </submittedName>
</protein>
<dbReference type="NCBIfam" id="NF041742">
    <property type="entry name" value="WGxxGxxG_fam"/>
    <property type="match status" value="1"/>
</dbReference>
<dbReference type="InterPro" id="IPR024038">
    <property type="entry name" value="MYXO-CTERM"/>
</dbReference>
<evidence type="ECO:0000313" key="3">
    <source>
        <dbReference type="Proteomes" id="UP001319060"/>
    </source>
</evidence>
<accession>A0ABS2ZBF1</accession>
<proteinExistence type="predicted"/>
<feature type="signal peptide" evidence="1">
    <location>
        <begin position="1"/>
        <end position="29"/>
    </location>
</feature>
<organism evidence="2 3">
    <name type="scientific">Fictibacillus barbaricus</name>
    <dbReference type="NCBI Taxonomy" id="182136"/>
    <lineage>
        <taxon>Bacteria</taxon>
        <taxon>Bacillati</taxon>
        <taxon>Bacillota</taxon>
        <taxon>Bacilli</taxon>
        <taxon>Bacillales</taxon>
        <taxon>Fictibacillaceae</taxon>
        <taxon>Fictibacillus</taxon>
    </lineage>
</organism>
<reference evidence="2 3" key="1">
    <citation type="submission" date="2021-01" db="EMBL/GenBank/DDBJ databases">
        <title>Genome Sequencing of Type Strains.</title>
        <authorList>
            <person name="Lemaire J.F."/>
            <person name="Inderbitzin P."/>
            <person name="Collins S.B."/>
            <person name="Wespe N."/>
            <person name="Knight-Connoni V."/>
        </authorList>
    </citation>
    <scope>NUCLEOTIDE SEQUENCE [LARGE SCALE GENOMIC DNA]</scope>
    <source>
        <strain evidence="2 3">DSM 14730</strain>
    </source>
</reference>
<keyword evidence="3" id="KW-1185">Reference proteome</keyword>
<keyword evidence="1" id="KW-0732">Signal</keyword>
<dbReference type="PROSITE" id="PS51257">
    <property type="entry name" value="PROKAR_LIPOPROTEIN"/>
    <property type="match status" value="1"/>
</dbReference>
<evidence type="ECO:0000256" key="1">
    <source>
        <dbReference type="SAM" id="SignalP"/>
    </source>
</evidence>
<dbReference type="EMBL" id="JAFHKS010000043">
    <property type="protein sequence ID" value="MBN3545530.1"/>
    <property type="molecule type" value="Genomic_DNA"/>
</dbReference>
<dbReference type="RefSeq" id="WP_188402406.1">
    <property type="nucleotide sequence ID" value="NZ_BMCE01000002.1"/>
</dbReference>
<dbReference type="NCBIfam" id="TIGR03901">
    <property type="entry name" value="MYXO-CTERM"/>
    <property type="match status" value="1"/>
</dbReference>
<comment type="caution">
    <text evidence="2">The sequence shown here is derived from an EMBL/GenBank/DDBJ whole genome shotgun (WGS) entry which is preliminary data.</text>
</comment>
<feature type="chain" id="PRO_5047171974" evidence="1">
    <location>
        <begin position="30"/>
        <end position="81"/>
    </location>
</feature>
<dbReference type="Proteomes" id="UP001319060">
    <property type="component" value="Unassembled WGS sequence"/>
</dbReference>
<gene>
    <name evidence="2" type="ORF">JYA64_09510</name>
</gene>
<dbReference type="NCBIfam" id="NF038039">
    <property type="entry name" value="WGxxGxxG-CTERM"/>
    <property type="match status" value="1"/>
</dbReference>
<sequence>MLRKKLLVITSIILSIGLLFGCNTNGNNAADNNDNLTDTNMTRDVAATNDNENDDDMDWGWLGLIGLAGLLGRRRRDDRKD</sequence>
<name>A0ABS2ZBF1_9BACL</name>
<evidence type="ECO:0000313" key="2">
    <source>
        <dbReference type="EMBL" id="MBN3545530.1"/>
    </source>
</evidence>